<dbReference type="Pfam" id="PF00535">
    <property type="entry name" value="Glycos_transf_2"/>
    <property type="match status" value="1"/>
</dbReference>
<dbReference type="CDD" id="cd00761">
    <property type="entry name" value="Glyco_tranf_GTA_type"/>
    <property type="match status" value="1"/>
</dbReference>
<sequence>MKVSVLIPTYNRLTALIATLTALTAQDFSGFEVIVADQSDNFTGNNGVIQTLQRIFDLHKTPLKLVQNLPKKGIAHQRQFLLDQSTGEYSLYLDDDIILEPDVIGRMVKALDEENAAFVGMMPIGLSYSKDIRAHQQQIEFWEDKVQPETIQPKTTEWQRHVVHNAANIMHVAQQLNIQPENQKKYKIAWVGGCILYDTEKLRENGGFTFWEQLPEEHCGEEVYIQQKLMKKYGGFGLLPSGGYHLELPTTLVNREVNAPEFLRD</sequence>
<evidence type="ECO:0000313" key="3">
    <source>
        <dbReference type="Proteomes" id="UP000462014"/>
    </source>
</evidence>
<dbReference type="RefSeq" id="WP_157568897.1">
    <property type="nucleotide sequence ID" value="NZ_WPIK01000017.1"/>
</dbReference>
<keyword evidence="2" id="KW-0808">Transferase</keyword>
<gene>
    <name evidence="2" type="ORF">GO621_16070</name>
</gene>
<feature type="domain" description="Glycosyltransferase 2-like" evidence="1">
    <location>
        <begin position="4"/>
        <end position="157"/>
    </location>
</feature>
<evidence type="ECO:0000259" key="1">
    <source>
        <dbReference type="Pfam" id="PF00535"/>
    </source>
</evidence>
<dbReference type="PANTHER" id="PTHR43685:SF3">
    <property type="entry name" value="SLR2126 PROTEIN"/>
    <property type="match status" value="1"/>
</dbReference>
<comment type="caution">
    <text evidence="2">The sequence shown here is derived from an EMBL/GenBank/DDBJ whole genome shotgun (WGS) entry which is preliminary data.</text>
</comment>
<dbReference type="InterPro" id="IPR029044">
    <property type="entry name" value="Nucleotide-diphossugar_trans"/>
</dbReference>
<name>A0A7K1T0F8_9SPHI</name>
<dbReference type="Proteomes" id="UP000462014">
    <property type="component" value="Unassembled WGS sequence"/>
</dbReference>
<accession>A0A7K1T0F8</accession>
<keyword evidence="3" id="KW-1185">Reference proteome</keyword>
<protein>
    <submittedName>
        <fullName evidence="2">Glycosyltransferase</fullName>
    </submittedName>
</protein>
<dbReference type="InterPro" id="IPR001173">
    <property type="entry name" value="Glyco_trans_2-like"/>
</dbReference>
<dbReference type="InterPro" id="IPR050834">
    <property type="entry name" value="Glycosyltransf_2"/>
</dbReference>
<dbReference type="AlphaFoldDB" id="A0A7K1T0F8"/>
<dbReference type="Gene3D" id="3.90.550.10">
    <property type="entry name" value="Spore Coat Polysaccharide Biosynthesis Protein SpsA, Chain A"/>
    <property type="match status" value="1"/>
</dbReference>
<proteinExistence type="predicted"/>
<organism evidence="2 3">
    <name type="scientific">Mucilaginibacter arboris</name>
    <dbReference type="NCBI Taxonomy" id="2682090"/>
    <lineage>
        <taxon>Bacteria</taxon>
        <taxon>Pseudomonadati</taxon>
        <taxon>Bacteroidota</taxon>
        <taxon>Sphingobacteriia</taxon>
        <taxon>Sphingobacteriales</taxon>
        <taxon>Sphingobacteriaceae</taxon>
        <taxon>Mucilaginibacter</taxon>
    </lineage>
</organism>
<dbReference type="SUPFAM" id="SSF53448">
    <property type="entry name" value="Nucleotide-diphospho-sugar transferases"/>
    <property type="match status" value="1"/>
</dbReference>
<dbReference type="PANTHER" id="PTHR43685">
    <property type="entry name" value="GLYCOSYLTRANSFERASE"/>
    <property type="match status" value="1"/>
</dbReference>
<dbReference type="EMBL" id="WPIK01000017">
    <property type="protein sequence ID" value="MVN23044.1"/>
    <property type="molecule type" value="Genomic_DNA"/>
</dbReference>
<evidence type="ECO:0000313" key="2">
    <source>
        <dbReference type="EMBL" id="MVN23044.1"/>
    </source>
</evidence>
<reference evidence="2 3" key="1">
    <citation type="submission" date="2019-12" db="EMBL/GenBank/DDBJ databases">
        <title>Mucilaginibacter sp. HMF7410 genome sequencing and assembly.</title>
        <authorList>
            <person name="Kang H."/>
            <person name="Cha I."/>
            <person name="Kim H."/>
            <person name="Joh K."/>
        </authorList>
    </citation>
    <scope>NUCLEOTIDE SEQUENCE [LARGE SCALE GENOMIC DNA]</scope>
    <source>
        <strain evidence="2 3">HMF7410</strain>
    </source>
</reference>
<dbReference type="GO" id="GO:0016740">
    <property type="term" value="F:transferase activity"/>
    <property type="evidence" value="ECO:0007669"/>
    <property type="project" value="UniProtKB-KW"/>
</dbReference>